<dbReference type="InterPro" id="IPR045063">
    <property type="entry name" value="Dynamin_N"/>
</dbReference>
<evidence type="ECO:0000313" key="15">
    <source>
        <dbReference type="Proteomes" id="UP000186601"/>
    </source>
</evidence>
<feature type="coiled-coil region" evidence="10">
    <location>
        <begin position="306"/>
        <end position="333"/>
    </location>
</feature>
<evidence type="ECO:0000256" key="1">
    <source>
        <dbReference type="ARBA" id="ARBA00004496"/>
    </source>
</evidence>
<dbReference type="PROSITE" id="PS51718">
    <property type="entry name" value="G_DYNAMIN_2"/>
    <property type="match status" value="1"/>
</dbReference>
<dbReference type="GO" id="GO:0003743">
    <property type="term" value="F:translation initiation factor activity"/>
    <property type="evidence" value="ECO:0007669"/>
    <property type="project" value="UniProtKB-KW"/>
</dbReference>
<evidence type="ECO:0000256" key="9">
    <source>
        <dbReference type="ARBA" id="ARBA00023134"/>
    </source>
</evidence>
<dbReference type="STRING" id="98765.A0A2R6NNI9"/>
<evidence type="ECO:0000256" key="10">
    <source>
        <dbReference type="SAM" id="Coils"/>
    </source>
</evidence>
<dbReference type="InterPro" id="IPR027417">
    <property type="entry name" value="P-loop_NTPase"/>
</dbReference>
<dbReference type="OrthoDB" id="5061070at2759"/>
<dbReference type="InterPro" id="IPR000375">
    <property type="entry name" value="Dynamin_stalk"/>
</dbReference>
<dbReference type="GO" id="GO:0005525">
    <property type="term" value="F:GTP binding"/>
    <property type="evidence" value="ECO:0007669"/>
    <property type="project" value="InterPro"/>
</dbReference>
<evidence type="ECO:0000259" key="13">
    <source>
        <dbReference type="PROSITE" id="PS51718"/>
    </source>
</evidence>
<dbReference type="PANTHER" id="PTHR23253">
    <property type="entry name" value="EUKARYOTIC TRANSLATION INITIATION FACTOR 4 GAMMA"/>
    <property type="match status" value="1"/>
</dbReference>
<keyword evidence="3" id="KW-0963">Cytoplasm</keyword>
<dbReference type="InterPro" id="IPR003130">
    <property type="entry name" value="GED"/>
</dbReference>
<dbReference type="PANTHER" id="PTHR23253:SF9">
    <property type="entry name" value="EUKARYOTIC TRANSLATION INITIATION FACTOR 4 GAMMA 2"/>
    <property type="match status" value="1"/>
</dbReference>
<keyword evidence="6" id="KW-0547">Nucleotide-binding</keyword>
<keyword evidence="15" id="KW-1185">Reference proteome</keyword>
<dbReference type="FunFam" id="1.25.40.180:FF:000020">
    <property type="entry name" value="Eukaryotic translation initiation factor subunit"/>
    <property type="match status" value="1"/>
</dbReference>
<evidence type="ECO:0000256" key="8">
    <source>
        <dbReference type="ARBA" id="ARBA00022917"/>
    </source>
</evidence>
<sequence length="1049" mass="119027">MSVDSLSTDPSGMSSLTSVGDHGSVGLSDPMYSSSRRKMLDLVNKLHSTGCPTECRLSSTSEPWICTVSLHFITDEHGKPLGQARNDRFGGPMFDKSEVEERIRRAQRAILNPNTLSMRFLEGPDEDPIGRELTFSMNSICLQISGSDVADLSFCDLPGMIASGVDKEIIENLVTAYIKKPSCIILLTVACETDWENQRGFDLAQTYDPEGKRTIGVLTKPDRIPPGEEERWIRFIKNEDKPLENGWFSVKQPDSKALQQGISWSEARAKEREYFGFTQCWSSLEFAYQQHLGTSNLTERLSDILSALINKRLPELQDELQKLIQKTEEALRSLPKPPSGDAQMEIIHLVAGFTRHLSKHLEGTPDDGGLLQSVRPAQEGFKRAIRATAPDFRAHPRRATIERSARNSYSESEEEVEEVQKSIPLPTFLSNEEVVGKLDGQNPIYIDEVMRRADKAITRELPDHYPFVITKEYIEEVIAGWDVPARNLFDAMQRILSVQVKEIIVQHFSKFSQGGLLHNITVVINEYIKQCSNITLQRISWLLDIEKKPRTLNTHYYSDYRDKFLAYYRGCRQANEHGSLIAKLQRYQPNYKAVIQTSTSDFSKSVSKILSGLNEIQISSVKATDLPKLLPSDPFDPALHIMASVRAYFQVAYKRFADNVPMAIDHELILGLHQDRGLEKVLLKGLGVTGPDGYQRCEEFLQEPLHIITRRDELQKKLERLDSARKELLDLWAGYLEPIAPLERSVNRWTPWSLSKKPQAVNEDSPEMVDRKVTGLLNELTMEKFDSISDQIIAWANRSEKEKDGRTLIQVIRLVFEKATDEATWSEMYARLCRKMMEQISPKVQDDGIRNTEGKHITGGHLFCKYLLNRCQEDFERGWASKESTAAAAATKASEDAKVAANGDEGEEAALYSEEYYAAQKAKRQGLGLIKFIGELFKLQMLTERIMHECVKKLLGNAENPEKEKIERLCKLLTTVGALLDTQKAHAHMDVYFSRMKELTKSPNVNSRMQFMLQDITELRERKWIPRNLAAAPTTLAAVHEAVRPMQLV</sequence>
<dbReference type="GO" id="GO:0003924">
    <property type="term" value="F:GTPase activity"/>
    <property type="evidence" value="ECO:0007669"/>
    <property type="project" value="InterPro"/>
</dbReference>
<dbReference type="Pfam" id="PF02854">
    <property type="entry name" value="MIF4G"/>
    <property type="match status" value="1"/>
</dbReference>
<dbReference type="InterPro" id="IPR016024">
    <property type="entry name" value="ARM-type_fold"/>
</dbReference>
<dbReference type="PRINTS" id="PR00195">
    <property type="entry name" value="DYNAMIN"/>
</dbReference>
<dbReference type="Gene3D" id="1.25.40.180">
    <property type="match status" value="1"/>
</dbReference>
<dbReference type="Gene3D" id="3.40.50.300">
    <property type="entry name" value="P-loop containing nucleotide triphosphate hydrolases"/>
    <property type="match status" value="1"/>
</dbReference>
<protein>
    <submittedName>
        <fullName evidence="14">Uncharacterized protein</fullName>
    </submittedName>
</protein>
<keyword evidence="7" id="KW-0694">RNA-binding</keyword>
<dbReference type="InterPro" id="IPR020850">
    <property type="entry name" value="GED_dom"/>
</dbReference>
<dbReference type="SMART" id="SM00053">
    <property type="entry name" value="DYNc"/>
    <property type="match status" value="1"/>
</dbReference>
<keyword evidence="4" id="KW-0396">Initiation factor</keyword>
<evidence type="ECO:0000256" key="6">
    <source>
        <dbReference type="ARBA" id="ARBA00022741"/>
    </source>
</evidence>
<dbReference type="InterPro" id="IPR001401">
    <property type="entry name" value="Dynamin_GTPase"/>
</dbReference>
<dbReference type="InterPro" id="IPR030381">
    <property type="entry name" value="G_DYNAMIN_dom"/>
</dbReference>
<dbReference type="SUPFAM" id="SSF52540">
    <property type="entry name" value="P-loop containing nucleoside triphosphate hydrolases"/>
    <property type="match status" value="1"/>
</dbReference>
<feature type="region of interest" description="Disordered" evidence="11">
    <location>
        <begin position="1"/>
        <end position="30"/>
    </location>
</feature>
<dbReference type="GO" id="GO:0016281">
    <property type="term" value="C:eukaryotic translation initiation factor 4F complex"/>
    <property type="evidence" value="ECO:0007669"/>
    <property type="project" value="TreeGrafter"/>
</dbReference>
<dbReference type="PROSITE" id="PS51388">
    <property type="entry name" value="GED"/>
    <property type="match status" value="1"/>
</dbReference>
<dbReference type="SMART" id="SM00302">
    <property type="entry name" value="GED"/>
    <property type="match status" value="1"/>
</dbReference>
<dbReference type="InterPro" id="IPR022812">
    <property type="entry name" value="Dynamin"/>
</dbReference>
<accession>A0A2R6NNI9</accession>
<dbReference type="Pfam" id="PF00350">
    <property type="entry name" value="Dynamin_N"/>
    <property type="match status" value="1"/>
</dbReference>
<name>A0A2R6NNI9_9APHY</name>
<dbReference type="SUPFAM" id="SSF48371">
    <property type="entry name" value="ARM repeat"/>
    <property type="match status" value="1"/>
</dbReference>
<keyword evidence="5" id="KW-0597">Phosphoprotein</keyword>
<dbReference type="Gene3D" id="1.20.120.1240">
    <property type="entry name" value="Dynamin, middle domain"/>
    <property type="match status" value="1"/>
</dbReference>
<evidence type="ECO:0000256" key="5">
    <source>
        <dbReference type="ARBA" id="ARBA00022553"/>
    </source>
</evidence>
<dbReference type="Pfam" id="PF02212">
    <property type="entry name" value="GED"/>
    <property type="match status" value="1"/>
</dbReference>
<evidence type="ECO:0000256" key="7">
    <source>
        <dbReference type="ARBA" id="ARBA00022884"/>
    </source>
</evidence>
<evidence type="ECO:0000256" key="11">
    <source>
        <dbReference type="SAM" id="MobiDB-lite"/>
    </source>
</evidence>
<gene>
    <name evidence="14" type="ORF">PHLCEN_2v10226</name>
</gene>
<keyword evidence="10" id="KW-0175">Coiled coil</keyword>
<reference evidence="14 15" key="1">
    <citation type="submission" date="2018-02" db="EMBL/GenBank/DDBJ databases">
        <title>Genome sequence of the basidiomycete white-rot fungus Phlebia centrifuga.</title>
        <authorList>
            <person name="Granchi Z."/>
            <person name="Peng M."/>
            <person name="de Vries R.P."/>
            <person name="Hilden K."/>
            <person name="Makela M.R."/>
            <person name="Grigoriev I."/>
            <person name="Riley R."/>
        </authorList>
    </citation>
    <scope>NUCLEOTIDE SEQUENCE [LARGE SCALE GENOMIC DNA]</scope>
    <source>
        <strain evidence="14 15">FBCC195</strain>
    </source>
</reference>
<comment type="caution">
    <text evidence="14">The sequence shown here is derived from an EMBL/GenBank/DDBJ whole genome shotgun (WGS) entry which is preliminary data.</text>
</comment>
<dbReference type="SMART" id="SM00543">
    <property type="entry name" value="MIF4G"/>
    <property type="match status" value="1"/>
</dbReference>
<keyword evidence="8" id="KW-0648">Protein biosynthesis</keyword>
<evidence type="ECO:0000256" key="3">
    <source>
        <dbReference type="ARBA" id="ARBA00022490"/>
    </source>
</evidence>
<dbReference type="CDD" id="cd08771">
    <property type="entry name" value="DLP_1"/>
    <property type="match status" value="1"/>
</dbReference>
<evidence type="ECO:0000256" key="2">
    <source>
        <dbReference type="ARBA" id="ARBA00005775"/>
    </source>
</evidence>
<evidence type="ECO:0000259" key="12">
    <source>
        <dbReference type="PROSITE" id="PS51388"/>
    </source>
</evidence>
<organism evidence="14 15">
    <name type="scientific">Hermanssonia centrifuga</name>
    <dbReference type="NCBI Taxonomy" id="98765"/>
    <lineage>
        <taxon>Eukaryota</taxon>
        <taxon>Fungi</taxon>
        <taxon>Dikarya</taxon>
        <taxon>Basidiomycota</taxon>
        <taxon>Agaricomycotina</taxon>
        <taxon>Agaricomycetes</taxon>
        <taxon>Polyporales</taxon>
        <taxon>Meruliaceae</taxon>
        <taxon>Hermanssonia</taxon>
    </lineage>
</organism>
<feature type="domain" description="GED" evidence="12">
    <location>
        <begin position="638"/>
        <end position="736"/>
    </location>
</feature>
<evidence type="ECO:0000256" key="4">
    <source>
        <dbReference type="ARBA" id="ARBA00022540"/>
    </source>
</evidence>
<keyword evidence="9" id="KW-0342">GTP-binding</keyword>
<dbReference type="Pfam" id="PF01031">
    <property type="entry name" value="Dynamin_M"/>
    <property type="match status" value="1"/>
</dbReference>
<evidence type="ECO:0000313" key="14">
    <source>
        <dbReference type="EMBL" id="PSR73971.1"/>
    </source>
</evidence>
<proteinExistence type="inferred from homology"/>
<dbReference type="EMBL" id="MLYV02001038">
    <property type="protein sequence ID" value="PSR73971.1"/>
    <property type="molecule type" value="Genomic_DNA"/>
</dbReference>
<feature type="domain" description="Dynamin-type G" evidence="13">
    <location>
        <begin position="1"/>
        <end position="314"/>
    </location>
</feature>
<dbReference type="Proteomes" id="UP000186601">
    <property type="component" value="Unassembled WGS sequence"/>
</dbReference>
<feature type="compositionally biased region" description="Polar residues" evidence="11">
    <location>
        <begin position="1"/>
        <end position="18"/>
    </location>
</feature>
<dbReference type="GO" id="GO:0003729">
    <property type="term" value="F:mRNA binding"/>
    <property type="evidence" value="ECO:0007669"/>
    <property type="project" value="TreeGrafter"/>
</dbReference>
<comment type="subcellular location">
    <subcellularLocation>
        <location evidence="1">Cytoplasm</location>
    </subcellularLocation>
</comment>
<dbReference type="GO" id="GO:0010494">
    <property type="term" value="C:cytoplasmic stress granule"/>
    <property type="evidence" value="ECO:0007669"/>
    <property type="project" value="UniProtKB-ARBA"/>
</dbReference>
<comment type="similarity">
    <text evidence="2">Belongs to the eukaryotic initiation factor 4G family.</text>
</comment>
<dbReference type="AlphaFoldDB" id="A0A2R6NNI9"/>
<dbReference type="InterPro" id="IPR003890">
    <property type="entry name" value="MIF4G-like_typ-3"/>
</dbReference>